<proteinExistence type="predicted"/>
<protein>
    <submittedName>
        <fullName evidence="2">Uncharacterized protein</fullName>
    </submittedName>
</protein>
<keyword evidence="3" id="KW-1185">Reference proteome</keyword>
<sequence length="366" mass="38304">MDSRGRTWLALALTSPVRSSCRTVCRSVSEWKAARAVSMMAVVTQACGAKRAVRTTGKEGGQYDRQRGRSVRQAKRAVSTTGKEGGQYDRRRGSSSRGDGDVRLEEQPRRHVESPPCNLVSRTLTGLQQQFHHGEVGVGDGVVERRVPVAVCHVDHKLQQLRRDGGEGAHVGLDDRRVRRFVAGHAQPLLQHGGVGGPLRSDGKMKCEKRGVESRHQALTQLQSGGGDTVRHRQTPSDTTLQRIIAPPVGHLYAYLTGLVDADAASLARLSAAGSDRTLVSDWTVSAARGGDGGQAGADSVLGDAEAISRATACFSDDRSAASLAAASSAGLGGASEAVSVSGDRGASLRLCRVSGATAGGAAAIC</sequence>
<reference evidence="2 3" key="1">
    <citation type="submission" date="2019-03" db="EMBL/GenBank/DDBJ databases">
        <title>First draft genome of Liparis tanakae, snailfish: a comprehensive survey of snailfish specific genes.</title>
        <authorList>
            <person name="Kim W."/>
            <person name="Song I."/>
            <person name="Jeong J.-H."/>
            <person name="Kim D."/>
            <person name="Kim S."/>
            <person name="Ryu S."/>
            <person name="Song J.Y."/>
            <person name="Lee S.K."/>
        </authorList>
    </citation>
    <scope>NUCLEOTIDE SEQUENCE [LARGE SCALE GENOMIC DNA]</scope>
    <source>
        <tissue evidence="2">Muscle</tissue>
    </source>
</reference>
<comment type="caution">
    <text evidence="2">The sequence shown here is derived from an EMBL/GenBank/DDBJ whole genome shotgun (WGS) entry which is preliminary data.</text>
</comment>
<feature type="compositionally biased region" description="Basic and acidic residues" evidence="1">
    <location>
        <begin position="86"/>
        <end position="113"/>
    </location>
</feature>
<evidence type="ECO:0000256" key="1">
    <source>
        <dbReference type="SAM" id="MobiDB-lite"/>
    </source>
</evidence>
<accession>A0A4Z2HWP5</accession>
<feature type="region of interest" description="Disordered" evidence="1">
    <location>
        <begin position="52"/>
        <end position="117"/>
    </location>
</feature>
<evidence type="ECO:0000313" key="2">
    <source>
        <dbReference type="EMBL" id="TNN70001.1"/>
    </source>
</evidence>
<gene>
    <name evidence="2" type="ORF">EYF80_019677</name>
</gene>
<dbReference type="AlphaFoldDB" id="A0A4Z2HWP5"/>
<dbReference type="Proteomes" id="UP000314294">
    <property type="component" value="Unassembled WGS sequence"/>
</dbReference>
<dbReference type="EMBL" id="SRLO01000168">
    <property type="protein sequence ID" value="TNN70001.1"/>
    <property type="molecule type" value="Genomic_DNA"/>
</dbReference>
<name>A0A4Z2HWP5_9TELE</name>
<organism evidence="2 3">
    <name type="scientific">Liparis tanakae</name>
    <name type="common">Tanaka's snailfish</name>
    <dbReference type="NCBI Taxonomy" id="230148"/>
    <lineage>
        <taxon>Eukaryota</taxon>
        <taxon>Metazoa</taxon>
        <taxon>Chordata</taxon>
        <taxon>Craniata</taxon>
        <taxon>Vertebrata</taxon>
        <taxon>Euteleostomi</taxon>
        <taxon>Actinopterygii</taxon>
        <taxon>Neopterygii</taxon>
        <taxon>Teleostei</taxon>
        <taxon>Neoteleostei</taxon>
        <taxon>Acanthomorphata</taxon>
        <taxon>Eupercaria</taxon>
        <taxon>Perciformes</taxon>
        <taxon>Cottioidei</taxon>
        <taxon>Cottales</taxon>
        <taxon>Liparidae</taxon>
        <taxon>Liparis</taxon>
    </lineage>
</organism>
<evidence type="ECO:0000313" key="3">
    <source>
        <dbReference type="Proteomes" id="UP000314294"/>
    </source>
</evidence>